<name>A0A9P8ARS7_9AGAR</name>
<organism evidence="1 2">
    <name type="scientific">Guyanagaster necrorhizus</name>
    <dbReference type="NCBI Taxonomy" id="856835"/>
    <lineage>
        <taxon>Eukaryota</taxon>
        <taxon>Fungi</taxon>
        <taxon>Dikarya</taxon>
        <taxon>Basidiomycota</taxon>
        <taxon>Agaricomycotina</taxon>
        <taxon>Agaricomycetes</taxon>
        <taxon>Agaricomycetidae</taxon>
        <taxon>Agaricales</taxon>
        <taxon>Marasmiineae</taxon>
        <taxon>Physalacriaceae</taxon>
        <taxon>Guyanagaster</taxon>
    </lineage>
</organism>
<proteinExistence type="predicted"/>
<protein>
    <submittedName>
        <fullName evidence="1">Uncharacterized protein</fullName>
    </submittedName>
</protein>
<dbReference type="OrthoDB" id="265717at2759"/>
<accession>A0A9P8ARS7</accession>
<evidence type="ECO:0000313" key="1">
    <source>
        <dbReference type="EMBL" id="KAG7445683.1"/>
    </source>
</evidence>
<reference evidence="1" key="1">
    <citation type="submission" date="2020-11" db="EMBL/GenBank/DDBJ databases">
        <title>Adaptations for nitrogen fixation in a non-lichenized fungal sporocarp promotes dispersal by wood-feeding termites.</title>
        <authorList>
            <consortium name="DOE Joint Genome Institute"/>
            <person name="Koch R.A."/>
            <person name="Yoon G."/>
            <person name="Arayal U."/>
            <person name="Lail K."/>
            <person name="Amirebrahimi M."/>
            <person name="Labutti K."/>
            <person name="Lipzen A."/>
            <person name="Riley R."/>
            <person name="Barry K."/>
            <person name="Henrissat B."/>
            <person name="Grigoriev I.V."/>
            <person name="Herr J.R."/>
            <person name="Aime M.C."/>
        </authorList>
    </citation>
    <scope>NUCLEOTIDE SEQUENCE</scope>
    <source>
        <strain evidence="1">MCA 3950</strain>
    </source>
</reference>
<dbReference type="Proteomes" id="UP000812287">
    <property type="component" value="Unassembled WGS sequence"/>
</dbReference>
<evidence type="ECO:0000313" key="2">
    <source>
        <dbReference type="Proteomes" id="UP000812287"/>
    </source>
</evidence>
<gene>
    <name evidence="1" type="ORF">BT62DRAFT_173322</name>
</gene>
<comment type="caution">
    <text evidence="1">The sequence shown here is derived from an EMBL/GenBank/DDBJ whole genome shotgun (WGS) entry which is preliminary data.</text>
</comment>
<sequence length="129" mass="15252">MHIINWLHMGLVFRCVERRVRRALDKIERDKADSVLRSGKTREAWMAMKATAKHMHAHLLRITITLRPWITTRNWSVITAQWTSPNVGRCPKRCTGYWIRLFCSRVCQTAGWRAHRQQGHDFGTATERR</sequence>
<dbReference type="RefSeq" id="XP_043039183.1">
    <property type="nucleotide sequence ID" value="XM_043179925.1"/>
</dbReference>
<dbReference type="SUPFAM" id="SSF144232">
    <property type="entry name" value="HIT/MYND zinc finger-like"/>
    <property type="match status" value="1"/>
</dbReference>
<dbReference type="GeneID" id="66102221"/>
<dbReference type="AlphaFoldDB" id="A0A9P8ARS7"/>
<dbReference type="EMBL" id="MU250536">
    <property type="protein sequence ID" value="KAG7445683.1"/>
    <property type="molecule type" value="Genomic_DNA"/>
</dbReference>
<keyword evidence="2" id="KW-1185">Reference proteome</keyword>